<evidence type="ECO:0000256" key="1">
    <source>
        <dbReference type="ARBA" id="ARBA00004117"/>
    </source>
</evidence>
<name>A0ABU0YHY1_9PROT</name>
<evidence type="ECO:0000256" key="2">
    <source>
        <dbReference type="ARBA" id="ARBA00009677"/>
    </source>
</evidence>
<dbReference type="Proteomes" id="UP001230156">
    <property type="component" value="Unassembled WGS sequence"/>
</dbReference>
<keyword evidence="11" id="KW-0282">Flagellum</keyword>
<evidence type="ECO:0000256" key="6">
    <source>
        <dbReference type="NCBIfam" id="TIGR02488"/>
    </source>
</evidence>
<dbReference type="InterPro" id="IPR020013">
    <property type="entry name" value="Flagellar_FlgE/F/G"/>
</dbReference>
<evidence type="ECO:0000256" key="4">
    <source>
        <dbReference type="ARBA" id="ARBA00023143"/>
    </source>
</evidence>
<keyword evidence="4 7" id="KW-0975">Bacterial flagellum</keyword>
<evidence type="ECO:0000259" key="10">
    <source>
        <dbReference type="Pfam" id="PF22692"/>
    </source>
</evidence>
<keyword evidence="11" id="KW-0966">Cell projection</keyword>
<evidence type="ECO:0000256" key="5">
    <source>
        <dbReference type="ARBA" id="ARBA00032912"/>
    </source>
</evidence>
<feature type="domain" description="Flagellar basal-body/hook protein C-terminal" evidence="9">
    <location>
        <begin position="215"/>
        <end position="260"/>
    </location>
</feature>
<evidence type="ECO:0000256" key="7">
    <source>
        <dbReference type="RuleBase" id="RU362116"/>
    </source>
</evidence>
<comment type="similarity">
    <text evidence="2 7">Belongs to the flagella basal body rod proteins family.</text>
</comment>
<dbReference type="InterPro" id="IPR053967">
    <property type="entry name" value="LlgE_F_G-like_D1"/>
</dbReference>
<organism evidence="11 12">
    <name type="scientific">Dongia sedimenti</name>
    <dbReference type="NCBI Taxonomy" id="3064282"/>
    <lineage>
        <taxon>Bacteria</taxon>
        <taxon>Pseudomonadati</taxon>
        <taxon>Pseudomonadota</taxon>
        <taxon>Alphaproteobacteria</taxon>
        <taxon>Rhodospirillales</taxon>
        <taxon>Dongiaceae</taxon>
        <taxon>Dongia</taxon>
    </lineage>
</organism>
<protein>
    <recommendedName>
        <fullName evidence="3 6">Flagellar basal-body rod protein FlgG</fullName>
    </recommendedName>
    <alternativeName>
        <fullName evidence="5 7">Distal rod protein</fullName>
    </alternativeName>
</protein>
<evidence type="ECO:0000259" key="8">
    <source>
        <dbReference type="Pfam" id="PF00460"/>
    </source>
</evidence>
<dbReference type="RefSeq" id="WP_379954721.1">
    <property type="nucleotide sequence ID" value="NZ_JAUYVI010000002.1"/>
</dbReference>
<evidence type="ECO:0000313" key="11">
    <source>
        <dbReference type="EMBL" id="MDQ7247321.1"/>
    </source>
</evidence>
<dbReference type="NCBIfam" id="TIGR02488">
    <property type="entry name" value="flgG_G_neg"/>
    <property type="match status" value="1"/>
</dbReference>
<dbReference type="PANTHER" id="PTHR30435">
    <property type="entry name" value="FLAGELLAR PROTEIN"/>
    <property type="match status" value="1"/>
</dbReference>
<dbReference type="InterPro" id="IPR010930">
    <property type="entry name" value="Flg_bb/hook_C_dom"/>
</dbReference>
<comment type="subcellular location">
    <subcellularLocation>
        <location evidence="1 7">Bacterial flagellum basal body</location>
    </subcellularLocation>
</comment>
<evidence type="ECO:0000259" key="9">
    <source>
        <dbReference type="Pfam" id="PF06429"/>
    </source>
</evidence>
<dbReference type="InterPro" id="IPR037925">
    <property type="entry name" value="FlgE/F/G-like"/>
</dbReference>
<sequence>MRSLFTAATGMAAQQLNIDVIANNIANVTTTGFKRSRAEFSDLLYQEYRRVGTQSSDTGTIVPAGVQVGLGVKPVSVYRINEQGSLIATNNQLDISIKGRGFLQVTLPDGTTAYTRDGALKLDNTGIIVTADGFQIQPAITVPANATTLTINADGQVQATIPGQVNQQLLGQLQLANFINEPGLQANGDNLLVETEASGPPTVGNPGDIGFGQLQQFFLEQSNVNMVSEMTDLITAQRAYEINSKVIQASDSMMGTITQLR</sequence>
<dbReference type="InterPro" id="IPR012834">
    <property type="entry name" value="FlgG_G_neg"/>
</dbReference>
<dbReference type="PANTHER" id="PTHR30435:SF19">
    <property type="entry name" value="FLAGELLAR BASAL-BODY ROD PROTEIN FLGG"/>
    <property type="match status" value="1"/>
</dbReference>
<dbReference type="Pfam" id="PF06429">
    <property type="entry name" value="Flg_bbr_C"/>
    <property type="match status" value="1"/>
</dbReference>
<keyword evidence="11" id="KW-0969">Cilium</keyword>
<feature type="domain" description="Flagellar hook protein FlgE/F/G-like D1" evidence="10">
    <location>
        <begin position="97"/>
        <end position="159"/>
    </location>
</feature>
<comment type="caution">
    <text evidence="11">The sequence shown here is derived from an EMBL/GenBank/DDBJ whole genome shotgun (WGS) entry which is preliminary data.</text>
</comment>
<reference evidence="12" key="1">
    <citation type="submission" date="2023-08" db="EMBL/GenBank/DDBJ databases">
        <title>Rhodospirillaceae gen. nov., a novel taxon isolated from the Yangtze River Yuezi River estuary sludge.</title>
        <authorList>
            <person name="Ruan L."/>
        </authorList>
    </citation>
    <scope>NUCLEOTIDE SEQUENCE [LARGE SCALE GENOMIC DNA]</scope>
    <source>
        <strain evidence="12">R-7</strain>
    </source>
</reference>
<dbReference type="SUPFAM" id="SSF117143">
    <property type="entry name" value="Flagellar hook protein flgE"/>
    <property type="match status" value="1"/>
</dbReference>
<gene>
    <name evidence="11" type="primary">flgG</name>
    <name evidence="11" type="ORF">Q8A70_06570</name>
</gene>
<dbReference type="Pfam" id="PF22692">
    <property type="entry name" value="LlgE_F_G_D1"/>
    <property type="match status" value="1"/>
</dbReference>
<dbReference type="InterPro" id="IPR001444">
    <property type="entry name" value="Flag_bb_rod_N"/>
</dbReference>
<evidence type="ECO:0000313" key="12">
    <source>
        <dbReference type="Proteomes" id="UP001230156"/>
    </source>
</evidence>
<accession>A0ABU0YHY1</accession>
<dbReference type="EMBL" id="JAUYVI010000002">
    <property type="protein sequence ID" value="MDQ7247321.1"/>
    <property type="molecule type" value="Genomic_DNA"/>
</dbReference>
<dbReference type="Pfam" id="PF00460">
    <property type="entry name" value="Flg_bb_rod"/>
    <property type="match status" value="1"/>
</dbReference>
<dbReference type="NCBIfam" id="TIGR03506">
    <property type="entry name" value="FlgEFG_subfam"/>
    <property type="match status" value="2"/>
</dbReference>
<keyword evidence="12" id="KW-1185">Reference proteome</keyword>
<comment type="subunit">
    <text evidence="7">The basal body constitutes a major portion of the flagellar organelle and consists of four rings (L,P,S, and M) mounted on a central rod. The rod consists of about 26 subunits of FlgG in the distal portion, and FlgB, FlgC and FlgF are thought to build up the proximal portion of the rod with about 6 subunits each.</text>
</comment>
<proteinExistence type="inferred from homology"/>
<feature type="domain" description="Flagellar basal body rod protein N-terminal" evidence="8">
    <location>
        <begin position="6"/>
        <end position="34"/>
    </location>
</feature>
<evidence type="ECO:0000256" key="3">
    <source>
        <dbReference type="ARBA" id="ARBA00017948"/>
    </source>
</evidence>